<name>A0A8H7C1C9_AGABI</name>
<protein>
    <submittedName>
        <fullName evidence="2">Uncharacterized protein</fullName>
    </submittedName>
</protein>
<comment type="caution">
    <text evidence="2">The sequence shown here is derived from an EMBL/GenBank/DDBJ whole genome shotgun (WGS) entry which is preliminary data.</text>
</comment>
<feature type="transmembrane region" description="Helical" evidence="1">
    <location>
        <begin position="218"/>
        <end position="240"/>
    </location>
</feature>
<evidence type="ECO:0000256" key="1">
    <source>
        <dbReference type="SAM" id="Phobius"/>
    </source>
</evidence>
<proteinExistence type="predicted"/>
<feature type="transmembrane region" description="Helical" evidence="1">
    <location>
        <begin position="191"/>
        <end position="212"/>
    </location>
</feature>
<dbReference type="Proteomes" id="UP000629468">
    <property type="component" value="Unassembled WGS sequence"/>
</dbReference>
<keyword evidence="1" id="KW-1133">Transmembrane helix</keyword>
<feature type="transmembrane region" description="Helical" evidence="1">
    <location>
        <begin position="20"/>
        <end position="39"/>
    </location>
</feature>
<sequence>MDRAGSSIPSRLVATIFTQSVLYGAFFVVFVLTYWALVFRSSPGPHPKKSLFFLSSMFILATLHIISSTANALEANLESLQQVLPIFGKAICLLQILVGDSIGIYRCWIVLGRRRIFVALPLLLFLGNIAAGIGFLINHANTVQESMFNTRLWTLAFFSLSLAISMICTLIIALRIWLLSSNKGDRRISSITPMILESGALYSIILIILLLLLATKSWFQYILIEALPSIIGILFSILLIRIGLGLSIDGPQPSPSPSWSPSHTQFHYSKSSNPPKYLNNNTINPSSPNTHHSHRPFILPLILNQNHNLKEKGQIQIDKIQQQQHYNLRSQLPQPSSYFRTSEDIEIDMELEFEIDEARCRRPKSLPINPPSKIYTVPL</sequence>
<feature type="transmembrane region" description="Helical" evidence="1">
    <location>
        <begin position="51"/>
        <end position="70"/>
    </location>
</feature>
<accession>A0A8H7C1C9</accession>
<feature type="transmembrane region" description="Helical" evidence="1">
    <location>
        <begin position="82"/>
        <end position="105"/>
    </location>
</feature>
<evidence type="ECO:0000313" key="3">
    <source>
        <dbReference type="Proteomes" id="UP000629468"/>
    </source>
</evidence>
<reference evidence="2 3" key="1">
    <citation type="journal article" name="Sci. Rep.">
        <title>Telomere-to-telomere assembled and centromere annotated genomes of the two main subspecies of the button mushroom Agaricus bisporus reveal especially polymorphic chromosome ends.</title>
        <authorList>
            <person name="Sonnenberg A.S.M."/>
            <person name="Sedaghat-Telgerd N."/>
            <person name="Lavrijssen B."/>
            <person name="Ohm R.A."/>
            <person name="Hendrickx P.M."/>
            <person name="Scholtmeijer K."/>
            <person name="Baars J.J.P."/>
            <person name="van Peer A."/>
        </authorList>
    </citation>
    <scope>NUCLEOTIDE SEQUENCE [LARGE SCALE GENOMIC DNA]</scope>
    <source>
        <strain evidence="2 3">H119_p4</strain>
    </source>
</reference>
<feature type="transmembrane region" description="Helical" evidence="1">
    <location>
        <begin position="157"/>
        <end position="179"/>
    </location>
</feature>
<organism evidence="2 3">
    <name type="scientific">Agaricus bisporus var. burnettii</name>
    <dbReference type="NCBI Taxonomy" id="192524"/>
    <lineage>
        <taxon>Eukaryota</taxon>
        <taxon>Fungi</taxon>
        <taxon>Dikarya</taxon>
        <taxon>Basidiomycota</taxon>
        <taxon>Agaricomycotina</taxon>
        <taxon>Agaricomycetes</taxon>
        <taxon>Agaricomycetidae</taxon>
        <taxon>Agaricales</taxon>
        <taxon>Agaricineae</taxon>
        <taxon>Agaricaceae</taxon>
        <taxon>Agaricus</taxon>
    </lineage>
</organism>
<dbReference type="EMBL" id="JABXXO010000015">
    <property type="protein sequence ID" value="KAF7760278.1"/>
    <property type="molecule type" value="Genomic_DNA"/>
</dbReference>
<keyword evidence="1" id="KW-0472">Membrane</keyword>
<gene>
    <name evidence="2" type="ORF">Agabi119p4_10954</name>
</gene>
<evidence type="ECO:0000313" key="2">
    <source>
        <dbReference type="EMBL" id="KAF7760278.1"/>
    </source>
</evidence>
<keyword evidence="1" id="KW-0812">Transmembrane</keyword>
<feature type="transmembrane region" description="Helical" evidence="1">
    <location>
        <begin position="117"/>
        <end position="137"/>
    </location>
</feature>
<dbReference type="AlphaFoldDB" id="A0A8H7C1C9"/>